<name>A0A2D3WJY9_9BACT</name>
<dbReference type="InterPro" id="IPR024524">
    <property type="entry name" value="DUF3800"/>
</dbReference>
<reference evidence="1 2" key="1">
    <citation type="journal article" date="2017" name="Front. Microbiol.">
        <title>Comparative Genomic Analysis of the Class Epsilonproteobacteria and Proposed Reclassification to Epsilonbacteraeota (phyl. nov.).</title>
        <authorList>
            <person name="Waite D.W."/>
            <person name="Vanwonterghem I."/>
            <person name="Rinke C."/>
            <person name="Parks D.H."/>
            <person name="Zhang Y."/>
            <person name="Takai K."/>
            <person name="Sievert S.M."/>
            <person name="Simon J."/>
            <person name="Campbell B.J."/>
            <person name="Hanson T.E."/>
            <person name="Woyke T."/>
            <person name="Klotz M.G."/>
            <person name="Hugenholtz P."/>
        </authorList>
    </citation>
    <scope>NUCLEOTIDE SEQUENCE [LARGE SCALE GENOMIC DNA]</scope>
    <source>
        <strain evidence="1">UBA12443</strain>
    </source>
</reference>
<evidence type="ECO:0008006" key="3">
    <source>
        <dbReference type="Google" id="ProtNLM"/>
    </source>
</evidence>
<gene>
    <name evidence="1" type="ORF">CFH83_01170</name>
</gene>
<dbReference type="EMBL" id="DLUI01000018">
    <property type="protein sequence ID" value="DAB39350.1"/>
    <property type="molecule type" value="Genomic_DNA"/>
</dbReference>
<evidence type="ECO:0000313" key="2">
    <source>
        <dbReference type="Proteomes" id="UP000228859"/>
    </source>
</evidence>
<dbReference type="RefSeq" id="WP_294896842.1">
    <property type="nucleotide sequence ID" value="NZ_DLUI01000018.1"/>
</dbReference>
<organism evidence="1 2">
    <name type="scientific">Sulfuricurvum kujiense</name>
    <dbReference type="NCBI Taxonomy" id="148813"/>
    <lineage>
        <taxon>Bacteria</taxon>
        <taxon>Pseudomonadati</taxon>
        <taxon>Campylobacterota</taxon>
        <taxon>Epsilonproteobacteria</taxon>
        <taxon>Campylobacterales</taxon>
        <taxon>Sulfurimonadaceae</taxon>
        <taxon>Sulfuricurvum</taxon>
    </lineage>
</organism>
<protein>
    <recommendedName>
        <fullName evidence="3">DUF3800 domain-containing protein</fullName>
    </recommendedName>
</protein>
<evidence type="ECO:0000313" key="1">
    <source>
        <dbReference type="EMBL" id="DAB39350.1"/>
    </source>
</evidence>
<dbReference type="Pfam" id="PF12686">
    <property type="entry name" value="DUF3800"/>
    <property type="match status" value="1"/>
</dbReference>
<proteinExistence type="predicted"/>
<dbReference type="Proteomes" id="UP000228859">
    <property type="component" value="Unassembled WGS sequence"/>
</dbReference>
<accession>A0A2D3WJY9</accession>
<sequence length="336" mass="38733">MNIYIDEAGVFVKPTENKCAVSVVGALILPEEKTSIIFSKFEALKSKWGLSDTEVKGSQLNESQVASVIEILQKYNVMFEVVAIDMNIQIEDDMTIHKLERAQKMISCITDEFNEILIKNLYKTKDEIESLPNQLYVQVSLIIELLIQIFQKTMLNYSIKKPKELEFFKWIVDAKDTKITTSEKIWKTLILPLAQSRSFDKPLLMIKEGDYSHFFKNRKSGDIPNYLVQHVGDKDPNDFFDLNSVYTNIKFENSKNNLGIQLADILTTSIRRSMNGNLQKNGWQHFRNVIVKGTQSITLINLSNNANFENYKIDPPYFEVIKYLDRTSKTIFGGKK</sequence>
<comment type="caution">
    <text evidence="1">The sequence shown here is derived from an EMBL/GenBank/DDBJ whole genome shotgun (WGS) entry which is preliminary data.</text>
</comment>
<dbReference type="AlphaFoldDB" id="A0A2D3WJY9"/>